<evidence type="ECO:0000256" key="2">
    <source>
        <dbReference type="ARBA" id="ARBA00022723"/>
    </source>
</evidence>
<proteinExistence type="inferred from homology"/>
<evidence type="ECO:0000256" key="1">
    <source>
        <dbReference type="ARBA" id="ARBA00007749"/>
    </source>
</evidence>
<dbReference type="EMBL" id="BAABBB010000016">
    <property type="protein sequence ID" value="GAA3540899.1"/>
    <property type="molecule type" value="Genomic_DNA"/>
</dbReference>
<keyword evidence="7" id="KW-1185">Reference proteome</keyword>
<sequence>MRISHLNCATMRPALAPTMVAHVLLLERPDGLTLVDTGFGTGDLADRRRLGRPFLATVRPDLDPGETALAQVKAGGRDPGEVTDIVLTHLDLDHAGGIADFPNARIHVHATEHAAALRPSLREKARYVAAQWAHDPRWSLHEEDGDDWFGFASVTALADDVVLVPLHGHTRGHSGVAVRRDDGHWLLHAGDAFFHGGQLADPPTCPVSLTAFQRLMAVDNRQRVANLERLQELARGHHDAVTVICAHDKAQYDELSRGRP</sequence>
<dbReference type="RefSeq" id="WP_218236817.1">
    <property type="nucleotide sequence ID" value="NZ_BAABBB010000016.1"/>
</dbReference>
<keyword evidence="2" id="KW-0479">Metal-binding</keyword>
<evidence type="ECO:0000313" key="7">
    <source>
        <dbReference type="Proteomes" id="UP001500301"/>
    </source>
</evidence>
<evidence type="ECO:0000259" key="5">
    <source>
        <dbReference type="SMART" id="SM00849"/>
    </source>
</evidence>
<protein>
    <submittedName>
        <fullName evidence="6">MBL fold metallo-hydrolase</fullName>
    </submittedName>
</protein>
<reference evidence="7" key="1">
    <citation type="journal article" date="2019" name="Int. J. Syst. Evol. Microbiol.">
        <title>The Global Catalogue of Microorganisms (GCM) 10K type strain sequencing project: providing services to taxonomists for standard genome sequencing and annotation.</title>
        <authorList>
            <consortium name="The Broad Institute Genomics Platform"/>
            <consortium name="The Broad Institute Genome Sequencing Center for Infectious Disease"/>
            <person name="Wu L."/>
            <person name="Ma J."/>
        </authorList>
    </citation>
    <scope>NUCLEOTIDE SEQUENCE [LARGE SCALE GENOMIC DNA]</scope>
    <source>
        <strain evidence="7">JCM 17460</strain>
    </source>
</reference>
<gene>
    <name evidence="6" type="ORF">GCM10022263_30300</name>
</gene>
<dbReference type="Proteomes" id="UP001500301">
    <property type="component" value="Unassembled WGS sequence"/>
</dbReference>
<organism evidence="6 7">
    <name type="scientific">Nocardioides daeguensis</name>
    <dbReference type="NCBI Taxonomy" id="908359"/>
    <lineage>
        <taxon>Bacteria</taxon>
        <taxon>Bacillati</taxon>
        <taxon>Actinomycetota</taxon>
        <taxon>Actinomycetes</taxon>
        <taxon>Propionibacteriales</taxon>
        <taxon>Nocardioidaceae</taxon>
        <taxon>Nocardioides</taxon>
    </lineage>
</organism>
<evidence type="ECO:0000313" key="6">
    <source>
        <dbReference type="EMBL" id="GAA3540899.1"/>
    </source>
</evidence>
<feature type="domain" description="Metallo-beta-lactamase" evidence="5">
    <location>
        <begin position="20"/>
        <end position="237"/>
    </location>
</feature>
<keyword evidence="4" id="KW-0862">Zinc</keyword>
<comment type="caution">
    <text evidence="6">The sequence shown here is derived from an EMBL/GenBank/DDBJ whole genome shotgun (WGS) entry which is preliminary data.</text>
</comment>
<name>A0ABP6VUN7_9ACTN</name>
<accession>A0ABP6VUN7</accession>
<dbReference type="CDD" id="cd07742">
    <property type="entry name" value="metallo-hydrolase-like_MBL-fold"/>
    <property type="match status" value="1"/>
</dbReference>
<dbReference type="InterPro" id="IPR051013">
    <property type="entry name" value="MBL_superfamily_lactonases"/>
</dbReference>
<keyword evidence="3" id="KW-0378">Hydrolase</keyword>
<evidence type="ECO:0000256" key="4">
    <source>
        <dbReference type="ARBA" id="ARBA00022833"/>
    </source>
</evidence>
<dbReference type="SMART" id="SM00849">
    <property type="entry name" value="Lactamase_B"/>
    <property type="match status" value="1"/>
</dbReference>
<evidence type="ECO:0000256" key="3">
    <source>
        <dbReference type="ARBA" id="ARBA00022801"/>
    </source>
</evidence>
<dbReference type="PANTHER" id="PTHR42978:SF3">
    <property type="entry name" value="BLR3078 PROTEIN"/>
    <property type="match status" value="1"/>
</dbReference>
<dbReference type="Pfam" id="PF00753">
    <property type="entry name" value="Lactamase_B"/>
    <property type="match status" value="1"/>
</dbReference>
<dbReference type="PANTHER" id="PTHR42978">
    <property type="entry name" value="QUORUM-QUENCHING LACTONASE YTNP-RELATED-RELATED"/>
    <property type="match status" value="1"/>
</dbReference>
<dbReference type="InterPro" id="IPR001279">
    <property type="entry name" value="Metallo-B-lactamas"/>
</dbReference>
<comment type="similarity">
    <text evidence="1">Belongs to the metallo-beta-lactamase superfamily.</text>
</comment>